<dbReference type="AlphaFoldDB" id="A0AAV6TRA9"/>
<reference evidence="2 3" key="1">
    <citation type="journal article" date="2022" name="Nat. Ecol. Evol.">
        <title>A masculinizing supergene underlies an exaggerated male reproductive morph in a spider.</title>
        <authorList>
            <person name="Hendrickx F."/>
            <person name="De Corte Z."/>
            <person name="Sonet G."/>
            <person name="Van Belleghem S.M."/>
            <person name="Kostlbacher S."/>
            <person name="Vangestel C."/>
        </authorList>
    </citation>
    <scope>NUCLEOTIDE SEQUENCE [LARGE SCALE GENOMIC DNA]</scope>
    <source>
        <strain evidence="2">W744_W776</strain>
    </source>
</reference>
<evidence type="ECO:0000313" key="2">
    <source>
        <dbReference type="EMBL" id="KAG8173930.1"/>
    </source>
</evidence>
<name>A0AAV6TRA9_9ARAC</name>
<keyword evidence="3" id="KW-1185">Reference proteome</keyword>
<feature type="signal peptide" evidence="1">
    <location>
        <begin position="1"/>
        <end position="27"/>
    </location>
</feature>
<comment type="caution">
    <text evidence="2">The sequence shown here is derived from an EMBL/GenBank/DDBJ whole genome shotgun (WGS) entry which is preliminary data.</text>
</comment>
<organism evidence="2 3">
    <name type="scientific">Oedothorax gibbosus</name>
    <dbReference type="NCBI Taxonomy" id="931172"/>
    <lineage>
        <taxon>Eukaryota</taxon>
        <taxon>Metazoa</taxon>
        <taxon>Ecdysozoa</taxon>
        <taxon>Arthropoda</taxon>
        <taxon>Chelicerata</taxon>
        <taxon>Arachnida</taxon>
        <taxon>Araneae</taxon>
        <taxon>Araneomorphae</taxon>
        <taxon>Entelegynae</taxon>
        <taxon>Araneoidea</taxon>
        <taxon>Linyphiidae</taxon>
        <taxon>Erigoninae</taxon>
        <taxon>Oedothorax</taxon>
    </lineage>
</organism>
<accession>A0AAV6TRA9</accession>
<dbReference type="Proteomes" id="UP000827092">
    <property type="component" value="Unassembled WGS sequence"/>
</dbReference>
<keyword evidence="1" id="KW-0732">Signal</keyword>
<proteinExistence type="predicted"/>
<protein>
    <submittedName>
        <fullName evidence="2">Uncharacterized protein</fullName>
    </submittedName>
</protein>
<evidence type="ECO:0000313" key="3">
    <source>
        <dbReference type="Proteomes" id="UP000827092"/>
    </source>
</evidence>
<gene>
    <name evidence="2" type="ORF">JTE90_014539</name>
</gene>
<evidence type="ECO:0000256" key="1">
    <source>
        <dbReference type="SAM" id="SignalP"/>
    </source>
</evidence>
<sequence>MNNPDTMMYKAVIFAVCASFLFVSGDAGDCRHPAPVEKVRRLRVHGGFIVPNKPGLHRPLPPARGGTGGMHIYNVIKKV</sequence>
<feature type="chain" id="PRO_5044000626" evidence="1">
    <location>
        <begin position="28"/>
        <end position="79"/>
    </location>
</feature>
<dbReference type="EMBL" id="JAFNEN010001417">
    <property type="protein sequence ID" value="KAG8173930.1"/>
    <property type="molecule type" value="Genomic_DNA"/>
</dbReference>